<feature type="chain" id="PRO_5040767977" description="DUF732 domain-containing protein" evidence="2">
    <location>
        <begin position="26"/>
        <end position="145"/>
    </location>
</feature>
<protein>
    <recommendedName>
        <fullName evidence="5">DUF732 domain-containing protein</fullName>
    </recommendedName>
</protein>
<accession>A0A9W6Q1U1</accession>
<comment type="caution">
    <text evidence="3">The sequence shown here is derived from an EMBL/GenBank/DDBJ whole genome shotgun (WGS) entry which is preliminary data.</text>
</comment>
<dbReference type="PROSITE" id="PS51257">
    <property type="entry name" value="PROKAR_LIPOPROTEIN"/>
    <property type="match status" value="1"/>
</dbReference>
<proteinExistence type="predicted"/>
<evidence type="ECO:0000256" key="1">
    <source>
        <dbReference type="SAM" id="MobiDB-lite"/>
    </source>
</evidence>
<evidence type="ECO:0000256" key="2">
    <source>
        <dbReference type="SAM" id="SignalP"/>
    </source>
</evidence>
<evidence type="ECO:0000313" key="4">
    <source>
        <dbReference type="Proteomes" id="UP001165124"/>
    </source>
</evidence>
<keyword evidence="2" id="KW-0732">Signal</keyword>
<dbReference type="RefSeq" id="WP_067918181.1">
    <property type="nucleotide sequence ID" value="NZ_BSRZ01000020.1"/>
</dbReference>
<evidence type="ECO:0008006" key="5">
    <source>
        <dbReference type="Google" id="ProtNLM"/>
    </source>
</evidence>
<dbReference type="EMBL" id="BSRZ01000020">
    <property type="protein sequence ID" value="GLW67211.1"/>
    <property type="molecule type" value="Genomic_DNA"/>
</dbReference>
<reference evidence="3" key="1">
    <citation type="submission" date="2023-02" db="EMBL/GenBank/DDBJ databases">
        <title>Actinomadura rubrobrunea NBRC 14622.</title>
        <authorList>
            <person name="Ichikawa N."/>
            <person name="Sato H."/>
            <person name="Tonouchi N."/>
        </authorList>
    </citation>
    <scope>NUCLEOTIDE SEQUENCE</scope>
    <source>
        <strain evidence="3">NBRC 14622</strain>
    </source>
</reference>
<feature type="region of interest" description="Disordered" evidence="1">
    <location>
        <begin position="102"/>
        <end position="122"/>
    </location>
</feature>
<feature type="compositionally biased region" description="Low complexity" evidence="1">
    <location>
        <begin position="40"/>
        <end position="76"/>
    </location>
</feature>
<name>A0A9W6Q1U1_9ACTN</name>
<evidence type="ECO:0000313" key="3">
    <source>
        <dbReference type="EMBL" id="GLW67211.1"/>
    </source>
</evidence>
<feature type="region of interest" description="Disordered" evidence="1">
    <location>
        <begin position="27"/>
        <end position="89"/>
    </location>
</feature>
<dbReference type="Proteomes" id="UP001165124">
    <property type="component" value="Unassembled WGS sequence"/>
</dbReference>
<organism evidence="3 4">
    <name type="scientific">Actinomadura rubrobrunea</name>
    <dbReference type="NCBI Taxonomy" id="115335"/>
    <lineage>
        <taxon>Bacteria</taxon>
        <taxon>Bacillati</taxon>
        <taxon>Actinomycetota</taxon>
        <taxon>Actinomycetes</taxon>
        <taxon>Streptosporangiales</taxon>
        <taxon>Thermomonosporaceae</taxon>
        <taxon>Actinomadura</taxon>
    </lineage>
</organism>
<dbReference type="AlphaFoldDB" id="A0A9W6Q1U1"/>
<sequence>MTHATVRRHATALLLVPALALTACGGEDGEGGDTAPLPVASTSPGTAPSPAASSPTSLPETAASTAAATPGGRAAGQVSRRPAAPTVTPSAYRTLASCLERHGVDLPDPGQATAPPPGFDPFKAQEALKKCMKDLEKPRGASAPR</sequence>
<gene>
    <name evidence="3" type="ORF">Arub01_54540</name>
</gene>
<feature type="signal peptide" evidence="2">
    <location>
        <begin position="1"/>
        <end position="25"/>
    </location>
</feature>
<keyword evidence="4" id="KW-1185">Reference proteome</keyword>